<dbReference type="InterPro" id="IPR011009">
    <property type="entry name" value="Kinase-like_dom_sf"/>
</dbReference>
<dbReference type="AlphaFoldDB" id="A0A1C7DD67"/>
<evidence type="ECO:0000313" key="12">
    <source>
        <dbReference type="Proteomes" id="UP000092661"/>
    </source>
</evidence>
<dbReference type="HAMAP" id="MF_01683">
    <property type="entry name" value="Salvage_MtnK"/>
    <property type="match status" value="1"/>
</dbReference>
<dbReference type="Pfam" id="PF01636">
    <property type="entry name" value="APH"/>
    <property type="match status" value="1"/>
</dbReference>
<protein>
    <recommendedName>
        <fullName evidence="7">Methylthioribose kinase</fullName>
        <shortName evidence="7">MTR kinase</shortName>
        <ecNumber evidence="7">2.7.1.100</ecNumber>
    </recommendedName>
</protein>
<dbReference type="EC" id="2.7.1.100" evidence="7"/>
<keyword evidence="3 7" id="KW-0808">Transferase</keyword>
<feature type="binding site" evidence="7">
    <location>
        <begin position="250"/>
        <end position="252"/>
    </location>
    <ligand>
        <name>ATP</name>
        <dbReference type="ChEBI" id="CHEBI:30616"/>
    </ligand>
</feature>
<reference evidence="12" key="2">
    <citation type="submission" date="2016-07" db="EMBL/GenBank/DDBJ databases">
        <authorList>
            <person name="See-Too W.S."/>
        </authorList>
    </citation>
    <scope>NUCLEOTIDE SEQUENCE [LARGE SCALE GENOMIC DNA]</scope>
    <source>
        <strain evidence="12">DSM 14505</strain>
    </source>
</reference>
<proteinExistence type="inferred from homology"/>
<evidence type="ECO:0000256" key="7">
    <source>
        <dbReference type="HAMAP-Rule" id="MF_01683"/>
    </source>
</evidence>
<dbReference type="PANTHER" id="PTHR34273">
    <property type="entry name" value="METHYLTHIORIBOSE KINASE"/>
    <property type="match status" value="1"/>
</dbReference>
<feature type="binding site" evidence="7">
    <location>
        <position position="44"/>
    </location>
    <ligand>
        <name>ATP</name>
        <dbReference type="ChEBI" id="CHEBI:30616"/>
    </ligand>
</feature>
<evidence type="ECO:0000256" key="5">
    <source>
        <dbReference type="ARBA" id="ARBA00022777"/>
    </source>
</evidence>
<keyword evidence="12" id="KW-1185">Reference proteome</keyword>
<evidence type="ECO:0000313" key="10">
    <source>
        <dbReference type="EMBL" id="EIM06231.1"/>
    </source>
</evidence>
<feature type="domain" description="Aminoglycoside phosphotransferase" evidence="8">
    <location>
        <begin position="34"/>
        <end position="273"/>
    </location>
</feature>
<dbReference type="SUPFAM" id="SSF56112">
    <property type="entry name" value="Protein kinase-like (PK-like)"/>
    <property type="match status" value="1"/>
</dbReference>
<dbReference type="RefSeq" id="WP_006830316.1">
    <property type="nucleotide sequence ID" value="NZ_AJYB01000033.1"/>
</dbReference>
<keyword evidence="7" id="KW-0486">Methionine biosynthesis</keyword>
<comment type="catalytic activity">
    <reaction evidence="7">
        <text>5-(methylsulfanyl)-D-ribose + ATP = 5-(methylsulfanyl)-alpha-D-ribose 1-phosphate + ADP + H(+)</text>
        <dbReference type="Rhea" id="RHEA:22312"/>
        <dbReference type="ChEBI" id="CHEBI:15378"/>
        <dbReference type="ChEBI" id="CHEBI:30616"/>
        <dbReference type="ChEBI" id="CHEBI:58533"/>
        <dbReference type="ChEBI" id="CHEBI:78440"/>
        <dbReference type="ChEBI" id="CHEBI:456216"/>
        <dbReference type="EC" id="2.7.1.100"/>
    </reaction>
</comment>
<feature type="binding site" evidence="7">
    <location>
        <position position="340"/>
    </location>
    <ligand>
        <name>substrate</name>
    </ligand>
</feature>
<dbReference type="GO" id="GO:0005524">
    <property type="term" value="F:ATP binding"/>
    <property type="evidence" value="ECO:0007669"/>
    <property type="project" value="UniProtKB-UniRule"/>
</dbReference>
<dbReference type="Gene3D" id="3.90.1200.10">
    <property type="match status" value="1"/>
</dbReference>
<dbReference type="Proteomes" id="UP000004725">
    <property type="component" value="Unassembled WGS sequence"/>
</dbReference>
<comment type="similarity">
    <text evidence="1 7">Belongs to the methylthioribose kinase family.</text>
</comment>
<sequence length="396" mass="44357">MTLTVPTTYKALTEATAIALAKTVYTFDHAAQLTCREIGDGNLNYVFQIEDTETGKRIIIKQALPYAKIIGESWPLTLKRATIEANVLRKHGEFVPSLVPAVYATDEELAITVMEDLSHLEIVREGLINGQNFPRLSKDIGEYLALTLFHTSDYGLHPFEKKRLAAEFSNPELCKITEDLIFTDPFFDIDTNDYEPQLQSAAEAIWSDRKLQLEVAKLKKSFLTESEALLHGDLHTGSVFASQTETKVIDPEFGFYGPIGFDVGLFLANLIFQSITREGENRQVIVDDIGKTWEVFASSFGELWNKQSVESFRATEGYLEYVLGKVLTDATGFAGCELIRRTIGLAHVKDLDSIEDTEKRTSFKKQALETGRALILQGQQTASIDDLLEILEEARK</sequence>
<evidence type="ECO:0000256" key="2">
    <source>
        <dbReference type="ARBA" id="ARBA00011738"/>
    </source>
</evidence>
<dbReference type="InterPro" id="IPR002575">
    <property type="entry name" value="Aminoglycoside_PTrfase"/>
</dbReference>
<dbReference type="PANTHER" id="PTHR34273:SF2">
    <property type="entry name" value="METHYLTHIORIBOSE KINASE"/>
    <property type="match status" value="1"/>
</dbReference>
<evidence type="ECO:0000256" key="1">
    <source>
        <dbReference type="ARBA" id="ARBA00010165"/>
    </source>
</evidence>
<evidence type="ECO:0000313" key="11">
    <source>
        <dbReference type="Proteomes" id="UP000004725"/>
    </source>
</evidence>
<comment type="pathway">
    <text evidence="7">Amino-acid biosynthesis; L-methionine biosynthesis via salvage pathway; S-methyl-5-thio-alpha-D-ribose 1-phosphate from S-methyl-5'-thioadenosine (hydrolase route): step 2/2.</text>
</comment>
<comment type="subunit">
    <text evidence="2 7">Homodimer.</text>
</comment>
<dbReference type="NCBIfam" id="TIGR01767">
    <property type="entry name" value="MTRK"/>
    <property type="match status" value="1"/>
</dbReference>
<feature type="binding site" evidence="7">
    <location>
        <begin position="115"/>
        <end position="117"/>
    </location>
    <ligand>
        <name>ATP</name>
        <dbReference type="ChEBI" id="CHEBI:30616"/>
    </ligand>
</feature>
<dbReference type="PIRSF" id="PIRSF031134">
    <property type="entry name" value="MTRK"/>
    <property type="match status" value="1"/>
</dbReference>
<dbReference type="GO" id="GO:0019509">
    <property type="term" value="P:L-methionine salvage from methylthioadenosine"/>
    <property type="evidence" value="ECO:0007669"/>
    <property type="project" value="UniProtKB-UniRule"/>
</dbReference>
<keyword evidence="4 7" id="KW-0547">Nucleotide-binding</keyword>
<dbReference type="eggNOG" id="COG4857">
    <property type="taxonomic scope" value="Bacteria"/>
</dbReference>
<feature type="binding site" evidence="7">
    <location>
        <position position="61"/>
    </location>
    <ligand>
        <name>ATP</name>
        <dbReference type="ChEBI" id="CHEBI:30616"/>
    </ligand>
</feature>
<dbReference type="Gene3D" id="3.30.200.20">
    <property type="entry name" value="Phosphorylase Kinase, domain 1"/>
    <property type="match status" value="1"/>
</dbReference>
<keyword evidence="7" id="KW-0028">Amino-acid biosynthesis</keyword>
<reference evidence="10 11" key="1">
    <citation type="journal article" date="2012" name="J. Bacteriol.">
        <title>Genome Sequence of the Antarctic Psychrophile Bacterium Planococcus antarcticus DSM 14505.</title>
        <authorList>
            <person name="Margolles A."/>
            <person name="Gueimonde M."/>
            <person name="Sanchez B."/>
        </authorList>
    </citation>
    <scope>NUCLEOTIDE SEQUENCE [LARGE SCALE GENOMIC DNA]</scope>
    <source>
        <strain evidence="10 11">DSM 14505</strain>
    </source>
</reference>
<evidence type="ECO:0000256" key="3">
    <source>
        <dbReference type="ARBA" id="ARBA00022679"/>
    </source>
</evidence>
<comment type="function">
    <text evidence="7">Catalyzes the phosphorylation of methylthioribose into methylthioribose-1-phosphate.</text>
</comment>
<dbReference type="GO" id="GO:0046522">
    <property type="term" value="F:S-methyl-5-thioribose kinase activity"/>
    <property type="evidence" value="ECO:0007669"/>
    <property type="project" value="UniProtKB-UniRule"/>
</dbReference>
<feature type="binding site" evidence="7">
    <location>
        <position position="233"/>
    </location>
    <ligand>
        <name>substrate</name>
    </ligand>
</feature>
<evidence type="ECO:0000256" key="4">
    <source>
        <dbReference type="ARBA" id="ARBA00022741"/>
    </source>
</evidence>
<dbReference type="Proteomes" id="UP000092661">
    <property type="component" value="Chromosome"/>
</dbReference>
<keyword evidence="5 7" id="KW-0418">Kinase</keyword>
<evidence type="ECO:0000259" key="8">
    <source>
        <dbReference type="Pfam" id="PF01636"/>
    </source>
</evidence>
<keyword evidence="6 7" id="KW-0067">ATP-binding</keyword>
<reference evidence="9" key="3">
    <citation type="submission" date="2016-10" db="EMBL/GenBank/DDBJ databases">
        <authorList>
            <person name="See-Too W.S."/>
        </authorList>
    </citation>
    <scope>NUCLEOTIDE SEQUENCE</scope>
    <source>
        <strain evidence="9">DSM 14505</strain>
    </source>
</reference>
<dbReference type="EMBL" id="AJYB01000033">
    <property type="protein sequence ID" value="EIM06231.1"/>
    <property type="molecule type" value="Genomic_DNA"/>
</dbReference>
<dbReference type="InterPro" id="IPR009212">
    <property type="entry name" value="Methylthioribose_kinase"/>
</dbReference>
<gene>
    <name evidence="7 10" type="primary">mtnK</name>
    <name evidence="10" type="ORF">A1A1_11712</name>
    <name evidence="9" type="ORF">BBH88_03605</name>
</gene>
<dbReference type="EMBL" id="CP016534">
    <property type="protein sequence ID" value="ANU09460.1"/>
    <property type="molecule type" value="Genomic_DNA"/>
</dbReference>
<evidence type="ECO:0000313" key="9">
    <source>
        <dbReference type="EMBL" id="ANU09460.1"/>
    </source>
</evidence>
<dbReference type="KEGG" id="pana:BBH88_03605"/>
<dbReference type="OrthoDB" id="9777791at2"/>
<organism evidence="10 11">
    <name type="scientific">Planococcus antarcticus DSM 14505</name>
    <dbReference type="NCBI Taxonomy" id="1185653"/>
    <lineage>
        <taxon>Bacteria</taxon>
        <taxon>Bacillati</taxon>
        <taxon>Bacillota</taxon>
        <taxon>Bacilli</taxon>
        <taxon>Bacillales</taxon>
        <taxon>Caryophanaceae</taxon>
        <taxon>Planococcus</taxon>
    </lineage>
</organism>
<evidence type="ECO:0000256" key="6">
    <source>
        <dbReference type="ARBA" id="ARBA00022840"/>
    </source>
</evidence>
<name>A0A1C7DD67_9BACL</name>
<accession>A0A1C7DD67</accession>